<dbReference type="InterPro" id="IPR028098">
    <property type="entry name" value="Glyco_trans_4-like_N"/>
</dbReference>
<protein>
    <submittedName>
        <fullName evidence="2">Glycosyltransferase</fullName>
        <ecNumber evidence="2">2.4.-.-</ecNumber>
    </submittedName>
</protein>
<dbReference type="EMBL" id="JARJLM010000624">
    <property type="protein sequence ID" value="MDF3838765.1"/>
    <property type="molecule type" value="Genomic_DNA"/>
</dbReference>
<dbReference type="GO" id="GO:0016757">
    <property type="term" value="F:glycosyltransferase activity"/>
    <property type="evidence" value="ECO:0007669"/>
    <property type="project" value="UniProtKB-KW"/>
</dbReference>
<proteinExistence type="predicted"/>
<dbReference type="Pfam" id="PF13439">
    <property type="entry name" value="Glyco_transf_4"/>
    <property type="match status" value="1"/>
</dbReference>
<comment type="caution">
    <text evidence="2">The sequence shown here is derived from an EMBL/GenBank/DDBJ whole genome shotgun (WGS) entry which is preliminary data.</text>
</comment>
<accession>A0ABT6B1L2</accession>
<dbReference type="RefSeq" id="WP_276268642.1">
    <property type="nucleotide sequence ID" value="NZ_JARJLM010000624.1"/>
</dbReference>
<dbReference type="Gene3D" id="3.40.50.2000">
    <property type="entry name" value="Glycogen Phosphorylase B"/>
    <property type="match status" value="2"/>
</dbReference>
<keyword evidence="2" id="KW-0328">Glycosyltransferase</keyword>
<dbReference type="Proteomes" id="UP001216674">
    <property type="component" value="Unassembled WGS sequence"/>
</dbReference>
<feature type="domain" description="Glycosyltransferase subfamily 4-like N-terminal" evidence="1">
    <location>
        <begin position="130"/>
        <end position="232"/>
    </location>
</feature>
<keyword evidence="3" id="KW-1185">Reference proteome</keyword>
<sequence>MKKISILIIAYDWPPRNSIASHRPYAWAKSWSRAGAKVTVLTAKKCAFDEPLDLNLPALPDVHVVEVPYFLDLSRDDSDNRGGISILARWAKGLVIAGLKKFKGPIMRLIDLDLDIRDGWARKAGLISSALVKEKGVDLVVSTYGPRGCHVIASEIKKYNPKIRWVADYRDLWSQNHLSNMTSRQKIRERDFERRTMKEANLVTTVSAPLAESLCALLGKDVEVVYNGYDLSLDEVKLNLSKKRASIVGRSIKIVYTGIIYPGRRDPGPLFSAINDLLKKNEIPHGRVEVHFYGARQPELGKIIESYAANSYVHVHGHVTRDVALQAQKSADLLLLLESGSADAKGVLTGKIFEYVASGTPILSVGSEKDSAIGQLIDSCGVGVVCGSDFEAIRSVIISIASTDDICFFKPNINTIKKFSRSLQSDDFLERIELLLN</sequence>
<dbReference type="SUPFAM" id="SSF53756">
    <property type="entry name" value="UDP-Glycosyltransferase/glycogen phosphorylase"/>
    <property type="match status" value="1"/>
</dbReference>
<name>A0ABT6B1L2_9BURK</name>
<evidence type="ECO:0000259" key="1">
    <source>
        <dbReference type="Pfam" id="PF13439"/>
    </source>
</evidence>
<evidence type="ECO:0000313" key="3">
    <source>
        <dbReference type="Proteomes" id="UP001216674"/>
    </source>
</evidence>
<organism evidence="2 3">
    <name type="scientific">Cupriavidus basilensis</name>
    <dbReference type="NCBI Taxonomy" id="68895"/>
    <lineage>
        <taxon>Bacteria</taxon>
        <taxon>Pseudomonadati</taxon>
        <taxon>Pseudomonadota</taxon>
        <taxon>Betaproteobacteria</taxon>
        <taxon>Burkholderiales</taxon>
        <taxon>Burkholderiaceae</taxon>
        <taxon>Cupriavidus</taxon>
    </lineage>
</organism>
<evidence type="ECO:0000313" key="2">
    <source>
        <dbReference type="EMBL" id="MDF3838765.1"/>
    </source>
</evidence>
<dbReference type="EC" id="2.4.-.-" evidence="2"/>
<keyword evidence="2" id="KW-0808">Transferase</keyword>
<gene>
    <name evidence="2" type="ORF">P3W85_38400</name>
</gene>
<reference evidence="2 3" key="1">
    <citation type="submission" date="2023-03" db="EMBL/GenBank/DDBJ databases">
        <title>Draft assemblies of triclosan tolerant bacteria isolated from returned activated sludge.</title>
        <authorList>
            <person name="Van Hamelsveld S."/>
        </authorList>
    </citation>
    <scope>NUCLEOTIDE SEQUENCE [LARGE SCALE GENOMIC DNA]</scope>
    <source>
        <strain evidence="2 3">GW210010_S58</strain>
    </source>
</reference>